<name>A0ABT0NWR6_9ACTN</name>
<sequence>MLFTGACGGDSGKKAAEEPGTPVAASKVCDGAFDAPAAEALRRLAGTDRFDESAGAGKTGEAAAFSLPKAVEDLHDAYRRRSACWVYKTGDDTGEPLLEIRFSASQGYPSGTHKESGTDKVTYPVGRFAQVGPNGADLFFQCSTKAPTEGAYIGDTRYVKAELFSPAGQMRGDTKDHDRMVILNAISRKLAQTAGCAAEADLPAVVSAR</sequence>
<evidence type="ECO:0000313" key="1">
    <source>
        <dbReference type="EMBL" id="MCL3995783.1"/>
    </source>
</evidence>
<reference evidence="1 2" key="1">
    <citation type="submission" date="2022-05" db="EMBL/GenBank/DDBJ databases">
        <title>Genome Resource of Streptomyces lavenduligriseus GA1-1, a Strain with Broad-Spectrum Antifungal Activity against Phytopathogenic Fungi.</title>
        <authorList>
            <person name="Qi D."/>
        </authorList>
    </citation>
    <scope>NUCLEOTIDE SEQUENCE [LARGE SCALE GENOMIC DNA]</scope>
    <source>
        <strain evidence="1 2">GA1-1</strain>
    </source>
</reference>
<gene>
    <name evidence="1" type="ORF">M4438_20095</name>
</gene>
<evidence type="ECO:0008006" key="3">
    <source>
        <dbReference type="Google" id="ProtNLM"/>
    </source>
</evidence>
<dbReference type="RefSeq" id="WP_249491064.1">
    <property type="nucleotide sequence ID" value="NZ_JAMCCK010000028.1"/>
</dbReference>
<accession>A0ABT0NWR6</accession>
<dbReference type="EMBL" id="JAMCCK010000028">
    <property type="protein sequence ID" value="MCL3995783.1"/>
    <property type="molecule type" value="Genomic_DNA"/>
</dbReference>
<proteinExistence type="predicted"/>
<evidence type="ECO:0000313" key="2">
    <source>
        <dbReference type="Proteomes" id="UP001202052"/>
    </source>
</evidence>
<organism evidence="1 2">
    <name type="scientific">Streptomyces lavenduligriseus</name>
    <dbReference type="NCBI Taxonomy" id="67315"/>
    <lineage>
        <taxon>Bacteria</taxon>
        <taxon>Bacillati</taxon>
        <taxon>Actinomycetota</taxon>
        <taxon>Actinomycetes</taxon>
        <taxon>Kitasatosporales</taxon>
        <taxon>Streptomycetaceae</taxon>
        <taxon>Streptomyces</taxon>
    </lineage>
</organism>
<protein>
    <recommendedName>
        <fullName evidence="3">Lipoprotein</fullName>
    </recommendedName>
</protein>
<comment type="caution">
    <text evidence="1">The sequence shown here is derived from an EMBL/GenBank/DDBJ whole genome shotgun (WGS) entry which is preliminary data.</text>
</comment>
<dbReference type="Proteomes" id="UP001202052">
    <property type="component" value="Unassembled WGS sequence"/>
</dbReference>
<keyword evidence="2" id="KW-1185">Reference proteome</keyword>